<dbReference type="Gene3D" id="3.30.565.10">
    <property type="entry name" value="Histidine kinase-like ATPase, C-terminal domain"/>
    <property type="match status" value="1"/>
</dbReference>
<dbReference type="InterPro" id="IPR003594">
    <property type="entry name" value="HATPase_dom"/>
</dbReference>
<evidence type="ECO:0000256" key="1">
    <source>
        <dbReference type="ARBA" id="ARBA00000085"/>
    </source>
</evidence>
<dbReference type="InterPro" id="IPR036890">
    <property type="entry name" value="HATPase_C_sf"/>
</dbReference>
<dbReference type="Proteomes" id="UP000184139">
    <property type="component" value="Unassembled WGS sequence"/>
</dbReference>
<evidence type="ECO:0000256" key="9">
    <source>
        <dbReference type="SAM" id="MobiDB-lite"/>
    </source>
</evidence>
<dbReference type="SUPFAM" id="SSF47384">
    <property type="entry name" value="Homodimeric domain of signal transducing histidine kinase"/>
    <property type="match status" value="1"/>
</dbReference>
<dbReference type="SUPFAM" id="SSF55874">
    <property type="entry name" value="ATPase domain of HSP90 chaperone/DNA topoisomerase II/histidine kinase"/>
    <property type="match status" value="1"/>
</dbReference>
<dbReference type="InterPro" id="IPR036097">
    <property type="entry name" value="HisK_dim/P_sf"/>
</dbReference>
<evidence type="ECO:0000256" key="10">
    <source>
        <dbReference type="SAM" id="Phobius"/>
    </source>
</evidence>
<dbReference type="PANTHER" id="PTHR43065:SF10">
    <property type="entry name" value="PEROXIDE STRESS-ACTIVATED HISTIDINE KINASE MAK3"/>
    <property type="match status" value="1"/>
</dbReference>
<dbReference type="InterPro" id="IPR005467">
    <property type="entry name" value="His_kinase_dom"/>
</dbReference>
<dbReference type="PRINTS" id="PR00344">
    <property type="entry name" value="BCTRLSENSOR"/>
</dbReference>
<keyword evidence="7" id="KW-0067">ATP-binding</keyword>
<evidence type="ECO:0000313" key="12">
    <source>
        <dbReference type="EMBL" id="SHH95913.1"/>
    </source>
</evidence>
<evidence type="ECO:0000313" key="13">
    <source>
        <dbReference type="Proteomes" id="UP000184139"/>
    </source>
</evidence>
<evidence type="ECO:0000259" key="11">
    <source>
        <dbReference type="PROSITE" id="PS50109"/>
    </source>
</evidence>
<evidence type="ECO:0000256" key="5">
    <source>
        <dbReference type="ARBA" id="ARBA00022741"/>
    </source>
</evidence>
<accession>A0A1M5X9L9</accession>
<sequence>MRLSGLTLSITVTFVLVLCGSLALGLFVTVVFWQRSLVHAEEARVQFALSQITRDLAAGSRPGEPVSVERLQRFVDDKVLLLDGLSYFDGKKCVSFPGPECDGAVERVVRSCALTQQQSCVSRDSVWAAVSPGVKTLVVARPFDLVGGAGGSLAAVVEMEPIYSAFRREIKMVGVYVAVNIIIFTVIGLYRMISLVVRPIERMVKVSETYSVAEGARFSGMDTGSEFSRLSMALNSMLLRIELDREELRRTVSSLAWANEELRKTQREMVQAEKYAAVGRLSAGLAHEIGNPLGIVQGYVELLRQADLAIGDRRQFAERALRELGRIDRLICRLLDFARTRPRRKELFGVQKVFEELQDMFAAQARRLGFELTFEAGDQVHVLGDRDGIKQVLLNCLLNSFDAVETAGRGGGGRVSVSASVEAETDGGEYVSIIISDNGIGLDGGEAPLLFEPFYTTKGPGKGTGLGLSVSRAIIEAHGGTMELTGVKGSGAQVIIELPVAGDDEHQPGDSRDGAATPSRH</sequence>
<dbReference type="EMBL" id="FQXS01000018">
    <property type="protein sequence ID" value="SHH95913.1"/>
    <property type="molecule type" value="Genomic_DNA"/>
</dbReference>
<dbReference type="GO" id="GO:0005524">
    <property type="term" value="F:ATP binding"/>
    <property type="evidence" value="ECO:0007669"/>
    <property type="project" value="UniProtKB-KW"/>
</dbReference>
<dbReference type="Pfam" id="PF02518">
    <property type="entry name" value="HATPase_c"/>
    <property type="match status" value="1"/>
</dbReference>
<keyword evidence="10" id="KW-0812">Transmembrane</keyword>
<feature type="transmembrane region" description="Helical" evidence="10">
    <location>
        <begin position="6"/>
        <end position="33"/>
    </location>
</feature>
<feature type="compositionally biased region" description="Basic and acidic residues" evidence="9">
    <location>
        <begin position="503"/>
        <end position="513"/>
    </location>
</feature>
<evidence type="ECO:0000256" key="2">
    <source>
        <dbReference type="ARBA" id="ARBA00012438"/>
    </source>
</evidence>
<comment type="catalytic activity">
    <reaction evidence="1">
        <text>ATP + protein L-histidine = ADP + protein N-phospho-L-histidine.</text>
        <dbReference type="EC" id="2.7.13.3"/>
    </reaction>
</comment>
<keyword evidence="6 12" id="KW-0418">Kinase</keyword>
<dbReference type="AlphaFoldDB" id="A0A1M5X9L9"/>
<dbReference type="Gene3D" id="1.10.287.130">
    <property type="match status" value="1"/>
</dbReference>
<keyword evidence="13" id="KW-1185">Reference proteome</keyword>
<evidence type="ECO:0000256" key="6">
    <source>
        <dbReference type="ARBA" id="ARBA00022777"/>
    </source>
</evidence>
<keyword evidence="3" id="KW-0597">Phosphoprotein</keyword>
<keyword evidence="8" id="KW-0902">Two-component regulatory system</keyword>
<keyword evidence="5" id="KW-0547">Nucleotide-binding</keyword>
<keyword evidence="10" id="KW-0472">Membrane</keyword>
<reference evidence="12 13" key="1">
    <citation type="submission" date="2016-11" db="EMBL/GenBank/DDBJ databases">
        <authorList>
            <person name="Jaros S."/>
            <person name="Januszkiewicz K."/>
            <person name="Wedrychowicz H."/>
        </authorList>
    </citation>
    <scope>NUCLEOTIDE SEQUENCE [LARGE SCALE GENOMIC DNA]</scope>
    <source>
        <strain evidence="12 13">DSM 9705</strain>
    </source>
</reference>
<evidence type="ECO:0000256" key="8">
    <source>
        <dbReference type="ARBA" id="ARBA00023012"/>
    </source>
</evidence>
<dbReference type="SMART" id="SM00388">
    <property type="entry name" value="HisKA"/>
    <property type="match status" value="1"/>
</dbReference>
<feature type="domain" description="Histidine kinase" evidence="11">
    <location>
        <begin position="284"/>
        <end position="502"/>
    </location>
</feature>
<feature type="region of interest" description="Disordered" evidence="9">
    <location>
        <begin position="499"/>
        <end position="521"/>
    </location>
</feature>
<keyword evidence="10" id="KW-1133">Transmembrane helix</keyword>
<keyword evidence="4" id="KW-0808">Transferase</keyword>
<evidence type="ECO:0000256" key="7">
    <source>
        <dbReference type="ARBA" id="ARBA00022840"/>
    </source>
</evidence>
<dbReference type="GO" id="GO:0000155">
    <property type="term" value="F:phosphorelay sensor kinase activity"/>
    <property type="evidence" value="ECO:0007669"/>
    <property type="project" value="InterPro"/>
</dbReference>
<dbReference type="OrthoDB" id="9781147at2"/>
<dbReference type="RefSeq" id="WP_084540684.1">
    <property type="nucleotide sequence ID" value="NZ_FQXS01000018.1"/>
</dbReference>
<dbReference type="SMART" id="SM00387">
    <property type="entry name" value="HATPase_c"/>
    <property type="match status" value="1"/>
</dbReference>
<dbReference type="EC" id="2.7.13.3" evidence="2"/>
<dbReference type="InterPro" id="IPR004358">
    <property type="entry name" value="Sig_transdc_His_kin-like_C"/>
</dbReference>
<gene>
    <name evidence="12" type="ORF">SAMN02745124_02833</name>
</gene>
<feature type="transmembrane region" description="Helical" evidence="10">
    <location>
        <begin position="173"/>
        <end position="193"/>
    </location>
</feature>
<protein>
    <recommendedName>
        <fullName evidence="2">histidine kinase</fullName>
        <ecNumber evidence="2">2.7.13.3</ecNumber>
    </recommendedName>
</protein>
<dbReference type="CDD" id="cd00082">
    <property type="entry name" value="HisKA"/>
    <property type="match status" value="1"/>
</dbReference>
<proteinExistence type="predicted"/>
<evidence type="ECO:0000256" key="4">
    <source>
        <dbReference type="ARBA" id="ARBA00022679"/>
    </source>
</evidence>
<organism evidence="12 13">
    <name type="scientific">Desulfofustis glycolicus DSM 9705</name>
    <dbReference type="NCBI Taxonomy" id="1121409"/>
    <lineage>
        <taxon>Bacteria</taxon>
        <taxon>Pseudomonadati</taxon>
        <taxon>Thermodesulfobacteriota</taxon>
        <taxon>Desulfobulbia</taxon>
        <taxon>Desulfobulbales</taxon>
        <taxon>Desulfocapsaceae</taxon>
        <taxon>Desulfofustis</taxon>
    </lineage>
</organism>
<dbReference type="PANTHER" id="PTHR43065">
    <property type="entry name" value="SENSOR HISTIDINE KINASE"/>
    <property type="match status" value="1"/>
</dbReference>
<evidence type="ECO:0000256" key="3">
    <source>
        <dbReference type="ARBA" id="ARBA00022553"/>
    </source>
</evidence>
<dbReference type="STRING" id="1121409.SAMN02745124_02833"/>
<dbReference type="PROSITE" id="PS50109">
    <property type="entry name" value="HIS_KIN"/>
    <property type="match status" value="1"/>
</dbReference>
<dbReference type="Pfam" id="PF00512">
    <property type="entry name" value="HisKA"/>
    <property type="match status" value="1"/>
</dbReference>
<dbReference type="InterPro" id="IPR003661">
    <property type="entry name" value="HisK_dim/P_dom"/>
</dbReference>
<name>A0A1M5X9L9_9BACT</name>